<dbReference type="Gene3D" id="3.40.50.150">
    <property type="entry name" value="Vaccinia Virus protein VP39"/>
    <property type="match status" value="1"/>
</dbReference>
<evidence type="ECO:0000259" key="1">
    <source>
        <dbReference type="Pfam" id="PF13649"/>
    </source>
</evidence>
<keyword evidence="2" id="KW-0808">Transferase</keyword>
<evidence type="ECO:0000313" key="2">
    <source>
        <dbReference type="EMBL" id="TLS45034.1"/>
    </source>
</evidence>
<comment type="caution">
    <text evidence="2">The sequence shown here is derived from an EMBL/GenBank/DDBJ whole genome shotgun (WGS) entry which is preliminary data.</text>
</comment>
<sequence>MDLTHAPSKSPADLELPYQPGRLAFLREAAHTFRTTGAVAPSSRPLAARLAAPLALARAELGGPVSVLEVGAGTGPVTRTLAGRLGPADRLDVVEINPRFVDLMHRALRTDPAMSAASDRIRIIAESITDAELGGRYDVIVSCLPFANFEPHVVRTILDRYLSVLAPGGHLTYFAYLGTQVTRALVADRAEAARQREVAAVLDGFTARYGVGDSLVLRNLPPARVRHLRAPGPQGRTEARGC</sequence>
<gene>
    <name evidence="2" type="ORF">FE633_16385</name>
</gene>
<dbReference type="GO" id="GO:0008168">
    <property type="term" value="F:methyltransferase activity"/>
    <property type="evidence" value="ECO:0007669"/>
    <property type="project" value="UniProtKB-KW"/>
</dbReference>
<dbReference type="AlphaFoldDB" id="A0A5R9FX17"/>
<protein>
    <submittedName>
        <fullName evidence="2">Methyltransferase domain-containing protein</fullName>
    </submittedName>
</protein>
<dbReference type="CDD" id="cd02440">
    <property type="entry name" value="AdoMet_MTases"/>
    <property type="match status" value="1"/>
</dbReference>
<dbReference type="InterPro" id="IPR041698">
    <property type="entry name" value="Methyltransf_25"/>
</dbReference>
<dbReference type="EMBL" id="VBZC01000016">
    <property type="protein sequence ID" value="TLS45034.1"/>
    <property type="molecule type" value="Genomic_DNA"/>
</dbReference>
<dbReference type="InterPro" id="IPR029063">
    <property type="entry name" value="SAM-dependent_MTases_sf"/>
</dbReference>
<keyword evidence="2" id="KW-0489">Methyltransferase</keyword>
<dbReference type="SUPFAM" id="SSF53335">
    <property type="entry name" value="S-adenosyl-L-methionine-dependent methyltransferases"/>
    <property type="match status" value="1"/>
</dbReference>
<dbReference type="Pfam" id="PF13649">
    <property type="entry name" value="Methyltransf_25"/>
    <property type="match status" value="1"/>
</dbReference>
<accession>A0A5R9FX17</accession>
<evidence type="ECO:0000313" key="3">
    <source>
        <dbReference type="Proteomes" id="UP000305906"/>
    </source>
</evidence>
<dbReference type="RefSeq" id="WP_138045891.1">
    <property type="nucleotide sequence ID" value="NZ_VBZC01000016.1"/>
</dbReference>
<reference evidence="2 3" key="1">
    <citation type="submission" date="2019-05" db="EMBL/GenBank/DDBJ databases">
        <title>Streptomyces sp. NEAU-C151, a novel actinomycete isolated from soil.</title>
        <authorList>
            <person name="Han L."/>
            <person name="Jiang H."/>
        </authorList>
    </citation>
    <scope>NUCLEOTIDE SEQUENCE [LARGE SCALE GENOMIC DNA]</scope>
    <source>
        <strain evidence="2 3">NEAU-C151</strain>
    </source>
</reference>
<proteinExistence type="predicted"/>
<keyword evidence="3" id="KW-1185">Reference proteome</keyword>
<feature type="domain" description="Methyltransferase" evidence="1">
    <location>
        <begin position="67"/>
        <end position="169"/>
    </location>
</feature>
<dbReference type="GO" id="GO:0032259">
    <property type="term" value="P:methylation"/>
    <property type="evidence" value="ECO:0007669"/>
    <property type="project" value="UniProtKB-KW"/>
</dbReference>
<dbReference type="Proteomes" id="UP000305906">
    <property type="component" value="Unassembled WGS sequence"/>
</dbReference>
<organism evidence="2 3">
    <name type="scientific">Streptomyces montanus</name>
    <dbReference type="NCBI Taxonomy" id="2580423"/>
    <lineage>
        <taxon>Bacteria</taxon>
        <taxon>Bacillati</taxon>
        <taxon>Actinomycetota</taxon>
        <taxon>Actinomycetes</taxon>
        <taxon>Kitasatosporales</taxon>
        <taxon>Streptomycetaceae</taxon>
        <taxon>Streptomyces</taxon>
    </lineage>
</organism>
<name>A0A5R9FX17_9ACTN</name>